<name>A0A9N9AXC9_9GLOM</name>
<comment type="caution">
    <text evidence="1">The sequence shown here is derived from an EMBL/GenBank/DDBJ whole genome shotgun (WGS) entry which is preliminary data.</text>
</comment>
<reference evidence="1" key="1">
    <citation type="submission" date="2021-06" db="EMBL/GenBank/DDBJ databases">
        <authorList>
            <person name="Kallberg Y."/>
            <person name="Tangrot J."/>
            <person name="Rosling A."/>
        </authorList>
    </citation>
    <scope>NUCLEOTIDE SEQUENCE</scope>
    <source>
        <strain evidence="1">FL966</strain>
    </source>
</reference>
<keyword evidence="2" id="KW-1185">Reference proteome</keyword>
<sequence length="68" mass="7714">MTEADRTVSHITKQAKRKKRFLNNTASEFSSSSSSGSSYEWSNDEDFAINMVKAKKCWSIQSFPNGPY</sequence>
<protein>
    <submittedName>
        <fullName evidence="1">4862_t:CDS:1</fullName>
    </submittedName>
</protein>
<evidence type="ECO:0000313" key="1">
    <source>
        <dbReference type="EMBL" id="CAG8545041.1"/>
    </source>
</evidence>
<proteinExistence type="predicted"/>
<organism evidence="1 2">
    <name type="scientific">Cetraspora pellucida</name>
    <dbReference type="NCBI Taxonomy" id="1433469"/>
    <lineage>
        <taxon>Eukaryota</taxon>
        <taxon>Fungi</taxon>
        <taxon>Fungi incertae sedis</taxon>
        <taxon>Mucoromycota</taxon>
        <taxon>Glomeromycotina</taxon>
        <taxon>Glomeromycetes</taxon>
        <taxon>Diversisporales</taxon>
        <taxon>Gigasporaceae</taxon>
        <taxon>Cetraspora</taxon>
    </lineage>
</organism>
<accession>A0A9N9AXC9</accession>
<dbReference type="AlphaFoldDB" id="A0A9N9AXC9"/>
<dbReference type="Proteomes" id="UP000789759">
    <property type="component" value="Unassembled WGS sequence"/>
</dbReference>
<gene>
    <name evidence="1" type="ORF">CPELLU_LOCUS4477</name>
</gene>
<evidence type="ECO:0000313" key="2">
    <source>
        <dbReference type="Proteomes" id="UP000789759"/>
    </source>
</evidence>
<dbReference type="EMBL" id="CAJVQA010002374">
    <property type="protein sequence ID" value="CAG8545041.1"/>
    <property type="molecule type" value="Genomic_DNA"/>
</dbReference>